<dbReference type="Pfam" id="PF02749">
    <property type="entry name" value="QRPTase_N"/>
    <property type="match status" value="1"/>
</dbReference>
<feature type="binding site" evidence="13">
    <location>
        <position position="104"/>
    </location>
    <ligand>
        <name>substrate</name>
    </ligand>
</feature>
<dbReference type="PANTHER" id="PTHR32179:SF3">
    <property type="entry name" value="NICOTINATE-NUCLEOTIDE PYROPHOSPHORYLASE [CARBOXYLATING]"/>
    <property type="match status" value="1"/>
</dbReference>
<dbReference type="InterPro" id="IPR004393">
    <property type="entry name" value="NadC"/>
</dbReference>
<evidence type="ECO:0000256" key="13">
    <source>
        <dbReference type="PIRSR" id="PIRSR006250-1"/>
    </source>
</evidence>
<evidence type="ECO:0000256" key="2">
    <source>
        <dbReference type="ARBA" id="ARBA00004893"/>
    </source>
</evidence>
<feature type="binding site" evidence="13">
    <location>
        <begin position="270"/>
        <end position="272"/>
    </location>
    <ligand>
        <name>substrate</name>
    </ligand>
</feature>
<dbReference type="InterPro" id="IPR027277">
    <property type="entry name" value="NadC/ModD"/>
</dbReference>
<evidence type="ECO:0000256" key="11">
    <source>
        <dbReference type="ARBA" id="ARBA00069173"/>
    </source>
</evidence>
<dbReference type="InterPro" id="IPR002638">
    <property type="entry name" value="Quinolinate_PRibosylTrfase_C"/>
</dbReference>
<sequence>METDPHDLRSLIRLALLEDIGDGDHSSLSSVPAEATKRAKLLVKQDGVLAGVEVAQIIFQEAASFFSENFLTINVLLFDGAVVKIGDVVFTVEGSAQLILKAERLVLNIMQRMSGIATYARQMSSLISDLPVKLLDTRKTTPNFRLFEKMAVKIGGAVNHRMGLFDMIMLKDNHVDYAGGIEPAITRANQYLKDTGKKLKIEIETRNLAEVDEVLRVGNVDIIMLDNFSLDDMREAVKKIGGRFETEASGNITEKTLRAVAETGVDGISSGALTHQARSLDLSLKAF</sequence>
<comment type="caution">
    <text evidence="16">The sequence shown here is derived from an EMBL/GenBank/DDBJ whole genome shotgun (WGS) entry which is preliminary data.</text>
</comment>
<dbReference type="PIRSF" id="PIRSF006250">
    <property type="entry name" value="NadC_ModD"/>
    <property type="match status" value="1"/>
</dbReference>
<evidence type="ECO:0000256" key="4">
    <source>
        <dbReference type="ARBA" id="ARBA00011218"/>
    </source>
</evidence>
<comment type="subunit">
    <text evidence="4">Hexamer formed by 3 homodimers.</text>
</comment>
<dbReference type="NCBIfam" id="TIGR00078">
    <property type="entry name" value="nadC"/>
    <property type="match status" value="1"/>
</dbReference>
<dbReference type="GO" id="GO:0009435">
    <property type="term" value="P:NAD+ biosynthetic process"/>
    <property type="evidence" value="ECO:0007669"/>
    <property type="project" value="UniProtKB-UniPathway"/>
</dbReference>
<protein>
    <recommendedName>
        <fullName evidence="11">Probable nicotinate-nucleotide pyrophosphorylase [carboxylating]</fullName>
        <ecNumber evidence="5">2.4.2.19</ecNumber>
    </recommendedName>
    <alternativeName>
        <fullName evidence="9">Quinolinate phosphoribosyltransferase [decarboxylating]</fullName>
    </alternativeName>
</protein>
<reference evidence="16 17" key="1">
    <citation type="submission" date="2019-05" db="EMBL/GenBank/DDBJ databases">
        <authorList>
            <person name="Qu J.-H."/>
        </authorList>
    </citation>
    <scope>NUCLEOTIDE SEQUENCE [LARGE SCALE GENOMIC DNA]</scope>
    <source>
        <strain evidence="16 17">T17</strain>
    </source>
</reference>
<keyword evidence="7 12" id="KW-0328">Glycosyltransferase</keyword>
<evidence type="ECO:0000256" key="12">
    <source>
        <dbReference type="PIRNR" id="PIRNR006250"/>
    </source>
</evidence>
<dbReference type="GO" id="GO:0004514">
    <property type="term" value="F:nicotinate-nucleotide diphosphorylase (carboxylating) activity"/>
    <property type="evidence" value="ECO:0007669"/>
    <property type="project" value="UniProtKB-EC"/>
</dbReference>
<dbReference type="InterPro" id="IPR036068">
    <property type="entry name" value="Nicotinate_pribotase-like_C"/>
</dbReference>
<dbReference type="RefSeq" id="WP_138365403.1">
    <property type="nucleotide sequence ID" value="NZ_VCEJ01000004.1"/>
</dbReference>
<evidence type="ECO:0000256" key="5">
    <source>
        <dbReference type="ARBA" id="ARBA00011944"/>
    </source>
</evidence>
<feature type="binding site" evidence="13">
    <location>
        <position position="171"/>
    </location>
    <ligand>
        <name>substrate</name>
    </ligand>
</feature>
<dbReference type="Pfam" id="PF01729">
    <property type="entry name" value="QRPTase_C"/>
    <property type="match status" value="1"/>
</dbReference>
<dbReference type="EC" id="2.4.2.19" evidence="5"/>
<comment type="pathway">
    <text evidence="2">Cofactor biosynthesis; NAD(+) biosynthesis; nicotinate D-ribonucleotide from quinolinate: step 1/1.</text>
</comment>
<evidence type="ECO:0000256" key="1">
    <source>
        <dbReference type="ARBA" id="ARBA00003237"/>
    </source>
</evidence>
<accession>A0A5R9KVA5</accession>
<organism evidence="16 17">
    <name type="scientific">Dyadobacter luticola</name>
    <dbReference type="NCBI Taxonomy" id="1979387"/>
    <lineage>
        <taxon>Bacteria</taxon>
        <taxon>Pseudomonadati</taxon>
        <taxon>Bacteroidota</taxon>
        <taxon>Cytophagia</taxon>
        <taxon>Cytophagales</taxon>
        <taxon>Spirosomataceae</taxon>
        <taxon>Dyadobacter</taxon>
    </lineage>
</organism>
<proteinExistence type="inferred from homology"/>
<evidence type="ECO:0000256" key="6">
    <source>
        <dbReference type="ARBA" id="ARBA00022642"/>
    </source>
</evidence>
<keyword evidence="17" id="KW-1185">Reference proteome</keyword>
<evidence type="ECO:0000313" key="16">
    <source>
        <dbReference type="EMBL" id="TLV00019.1"/>
    </source>
</evidence>
<feature type="binding site" evidence="13">
    <location>
        <position position="161"/>
    </location>
    <ligand>
        <name>substrate</name>
    </ligand>
</feature>
<name>A0A5R9KVA5_9BACT</name>
<dbReference type="FunFam" id="3.90.1170.20:FF:000001">
    <property type="entry name" value="Nicotinate-nucleotide diphosphorylase (Carboxylating)"/>
    <property type="match status" value="1"/>
</dbReference>
<dbReference type="SUPFAM" id="SSF51690">
    <property type="entry name" value="Nicotinate/Quinolinate PRTase C-terminal domain-like"/>
    <property type="match status" value="1"/>
</dbReference>
<dbReference type="InterPro" id="IPR022412">
    <property type="entry name" value="Quinolinate_PRibosylTrfase_N"/>
</dbReference>
<feature type="binding site" evidence="13">
    <location>
        <begin position="137"/>
        <end position="139"/>
    </location>
    <ligand>
        <name>substrate</name>
    </ligand>
</feature>
<comment type="similarity">
    <text evidence="3 12">Belongs to the NadC/ModD family.</text>
</comment>
<feature type="domain" description="Quinolinate phosphoribosyl transferase N-terminal" evidence="15">
    <location>
        <begin position="31"/>
        <end position="114"/>
    </location>
</feature>
<evidence type="ECO:0000256" key="7">
    <source>
        <dbReference type="ARBA" id="ARBA00022676"/>
    </source>
</evidence>
<evidence type="ECO:0000256" key="10">
    <source>
        <dbReference type="ARBA" id="ARBA00047445"/>
    </source>
</evidence>
<dbReference type="GO" id="GO:0005737">
    <property type="term" value="C:cytoplasm"/>
    <property type="evidence" value="ECO:0007669"/>
    <property type="project" value="TreeGrafter"/>
</dbReference>
<dbReference type="CDD" id="cd01572">
    <property type="entry name" value="QPRTase"/>
    <property type="match status" value="1"/>
</dbReference>
<feature type="binding site" evidence="13">
    <location>
        <begin position="249"/>
        <end position="251"/>
    </location>
    <ligand>
        <name>substrate</name>
    </ligand>
</feature>
<comment type="catalytic activity">
    <reaction evidence="10">
        <text>nicotinate beta-D-ribonucleotide + CO2 + diphosphate = quinolinate + 5-phospho-alpha-D-ribose 1-diphosphate + 2 H(+)</text>
        <dbReference type="Rhea" id="RHEA:12733"/>
        <dbReference type="ChEBI" id="CHEBI:15378"/>
        <dbReference type="ChEBI" id="CHEBI:16526"/>
        <dbReference type="ChEBI" id="CHEBI:29959"/>
        <dbReference type="ChEBI" id="CHEBI:33019"/>
        <dbReference type="ChEBI" id="CHEBI:57502"/>
        <dbReference type="ChEBI" id="CHEBI:58017"/>
        <dbReference type="EC" id="2.4.2.19"/>
    </reaction>
</comment>
<feature type="binding site" evidence="13">
    <location>
        <position position="226"/>
    </location>
    <ligand>
        <name>substrate</name>
    </ligand>
</feature>
<dbReference type="InterPro" id="IPR037128">
    <property type="entry name" value="Quinolinate_PRibosylTase_N_sf"/>
</dbReference>
<dbReference type="Gene3D" id="3.90.1170.20">
    <property type="entry name" value="Quinolinate phosphoribosyl transferase, N-terminal domain"/>
    <property type="match status" value="1"/>
</dbReference>
<dbReference type="Gene3D" id="3.20.20.70">
    <property type="entry name" value="Aldolase class I"/>
    <property type="match status" value="1"/>
</dbReference>
<dbReference type="OrthoDB" id="9782546at2"/>
<feature type="domain" description="Quinolinate phosphoribosyl transferase C-terminal" evidence="14">
    <location>
        <begin position="116"/>
        <end position="285"/>
    </location>
</feature>
<gene>
    <name evidence="16" type="primary">nadC</name>
    <name evidence="16" type="ORF">FEN17_10925</name>
</gene>
<feature type="binding site" evidence="13">
    <location>
        <position position="204"/>
    </location>
    <ligand>
        <name>substrate</name>
    </ligand>
</feature>
<comment type="function">
    <text evidence="1">Involved in the catabolism of quinolinic acid (QA).</text>
</comment>
<dbReference type="PANTHER" id="PTHR32179">
    <property type="entry name" value="NICOTINATE-NUCLEOTIDE PYROPHOSPHORYLASE [CARBOXYLATING]"/>
    <property type="match status" value="1"/>
</dbReference>
<keyword evidence="6" id="KW-0662">Pyridine nucleotide biosynthesis</keyword>
<dbReference type="EMBL" id="VCEJ01000004">
    <property type="protein sequence ID" value="TLV00019.1"/>
    <property type="molecule type" value="Genomic_DNA"/>
</dbReference>
<dbReference type="FunFam" id="3.20.20.70:FF:000030">
    <property type="entry name" value="Nicotinate-nucleotide pyrophosphorylase, carboxylating"/>
    <property type="match status" value="1"/>
</dbReference>
<dbReference type="GO" id="GO:0034213">
    <property type="term" value="P:quinolinate catabolic process"/>
    <property type="evidence" value="ECO:0007669"/>
    <property type="project" value="TreeGrafter"/>
</dbReference>
<evidence type="ECO:0000259" key="15">
    <source>
        <dbReference type="Pfam" id="PF02749"/>
    </source>
</evidence>
<evidence type="ECO:0000256" key="9">
    <source>
        <dbReference type="ARBA" id="ARBA00033102"/>
    </source>
</evidence>
<keyword evidence="8 12" id="KW-0808">Transferase</keyword>
<evidence type="ECO:0000256" key="3">
    <source>
        <dbReference type="ARBA" id="ARBA00009400"/>
    </source>
</evidence>
<evidence type="ECO:0000256" key="8">
    <source>
        <dbReference type="ARBA" id="ARBA00022679"/>
    </source>
</evidence>
<dbReference type="InterPro" id="IPR013785">
    <property type="entry name" value="Aldolase_TIM"/>
</dbReference>
<dbReference type="SUPFAM" id="SSF54675">
    <property type="entry name" value="Nicotinate/Quinolinate PRTase N-terminal domain-like"/>
    <property type="match status" value="1"/>
</dbReference>
<evidence type="ECO:0000259" key="14">
    <source>
        <dbReference type="Pfam" id="PF01729"/>
    </source>
</evidence>
<dbReference type="UniPathway" id="UPA00253">
    <property type="reaction ID" value="UER00331"/>
</dbReference>
<evidence type="ECO:0000313" key="17">
    <source>
        <dbReference type="Proteomes" id="UP000306402"/>
    </source>
</evidence>
<dbReference type="AlphaFoldDB" id="A0A5R9KVA5"/>
<dbReference type="Proteomes" id="UP000306402">
    <property type="component" value="Unassembled WGS sequence"/>
</dbReference>